<keyword evidence="2" id="KW-1185">Reference proteome</keyword>
<comment type="caution">
    <text evidence="1">The sequence shown here is derived from an EMBL/GenBank/DDBJ whole genome shotgun (WGS) entry which is preliminary data.</text>
</comment>
<dbReference type="EMBL" id="CAJVPU010014439">
    <property type="protein sequence ID" value="CAG8640046.1"/>
    <property type="molecule type" value="Genomic_DNA"/>
</dbReference>
<gene>
    <name evidence="1" type="ORF">DHETER_LOCUS8803</name>
</gene>
<name>A0ACA9NCR9_9GLOM</name>
<evidence type="ECO:0000313" key="1">
    <source>
        <dbReference type="EMBL" id="CAG8640046.1"/>
    </source>
</evidence>
<evidence type="ECO:0000313" key="2">
    <source>
        <dbReference type="Proteomes" id="UP000789702"/>
    </source>
</evidence>
<protein>
    <submittedName>
        <fullName evidence="1">2335_t:CDS:1</fullName>
    </submittedName>
</protein>
<reference evidence="1" key="1">
    <citation type="submission" date="2021-06" db="EMBL/GenBank/DDBJ databases">
        <authorList>
            <person name="Kallberg Y."/>
            <person name="Tangrot J."/>
            <person name="Rosling A."/>
        </authorList>
    </citation>
    <scope>NUCLEOTIDE SEQUENCE</scope>
    <source>
        <strain evidence="1">IL203A</strain>
    </source>
</reference>
<sequence length="280" mass="32632">EDLFLASSVVSSPKNSSTPSQNKEDPIAEIIDLYLDSEVEVDNSDEVFLEDLIDEYLEALKFENPKLHHEDKNEVEKDNYESLEQNLKSIEKYSPTSIHTDENCPQHEIDLEKDENSVLECCSNSAKDSQLNEQSDLDSYRMEAKKVVENKDPDIQNYQHFALENLNKACDDWNKRVNEFKKLIQDNSKAIEDPQPVKSEEFLTPDNKKHSLVSCCQSKSSFKKEKLSKDEKLFKWYSNCRKERTLYQVKQLKIDENEALQLLPILDLCYQIFDLVEDSF</sequence>
<accession>A0ACA9NCR9</accession>
<proteinExistence type="predicted"/>
<dbReference type="Proteomes" id="UP000789702">
    <property type="component" value="Unassembled WGS sequence"/>
</dbReference>
<feature type="non-terminal residue" evidence="1">
    <location>
        <position position="1"/>
    </location>
</feature>
<organism evidence="1 2">
    <name type="scientific">Dentiscutata heterogama</name>
    <dbReference type="NCBI Taxonomy" id="1316150"/>
    <lineage>
        <taxon>Eukaryota</taxon>
        <taxon>Fungi</taxon>
        <taxon>Fungi incertae sedis</taxon>
        <taxon>Mucoromycota</taxon>
        <taxon>Glomeromycotina</taxon>
        <taxon>Glomeromycetes</taxon>
        <taxon>Diversisporales</taxon>
        <taxon>Gigasporaceae</taxon>
        <taxon>Dentiscutata</taxon>
    </lineage>
</organism>